<dbReference type="GO" id="GO:0080090">
    <property type="term" value="P:regulation of primary metabolic process"/>
    <property type="evidence" value="ECO:0007669"/>
    <property type="project" value="UniProtKB-ARBA"/>
</dbReference>
<dbReference type="EMBL" id="KV440991">
    <property type="protein sequence ID" value="OAD69529.1"/>
    <property type="molecule type" value="Genomic_DNA"/>
</dbReference>
<dbReference type="PANTHER" id="PTHR12606:SF141">
    <property type="entry name" value="GH15225P-RELATED"/>
    <property type="match status" value="1"/>
</dbReference>
<dbReference type="GO" id="GO:0005634">
    <property type="term" value="C:nucleus"/>
    <property type="evidence" value="ECO:0007669"/>
    <property type="project" value="TreeGrafter"/>
</dbReference>
<dbReference type="SUPFAM" id="SSF54001">
    <property type="entry name" value="Cysteine proteinases"/>
    <property type="match status" value="1"/>
</dbReference>
<reference evidence="7" key="1">
    <citation type="submission" date="2015-06" db="EMBL/GenBank/DDBJ databases">
        <title>Expansion of signal transduction pathways in fungi by whole-genome duplication.</title>
        <authorList>
            <consortium name="DOE Joint Genome Institute"/>
            <person name="Corrochano L.M."/>
            <person name="Kuo A."/>
            <person name="Marcet-Houben M."/>
            <person name="Polaino S."/>
            <person name="Salamov A."/>
            <person name="Villalobos J.M."/>
            <person name="Alvarez M.I."/>
            <person name="Avalos J."/>
            <person name="Benito E.P."/>
            <person name="Benoit I."/>
            <person name="Burger G."/>
            <person name="Camino L.P."/>
            <person name="Canovas D."/>
            <person name="Cerda-Olmedo E."/>
            <person name="Cheng J.-F."/>
            <person name="Dominguez A."/>
            <person name="Elias M."/>
            <person name="Eslava A.P."/>
            <person name="Glaser F."/>
            <person name="Grimwood J."/>
            <person name="Gutierrez G."/>
            <person name="Heitman J."/>
            <person name="Henrissat B."/>
            <person name="Iturriaga E.A."/>
            <person name="Lang B.F."/>
            <person name="Lavin J.L."/>
            <person name="Lee S."/>
            <person name="Li W."/>
            <person name="Lindquist E."/>
            <person name="Lopez-Garcia S."/>
            <person name="Luque E.M."/>
            <person name="Marcos A.T."/>
            <person name="Martin J."/>
            <person name="McCluskey K."/>
            <person name="Medina H.R."/>
            <person name="Miralles-Duran A."/>
            <person name="Miyazaki A."/>
            <person name="Munoz-Torres E."/>
            <person name="Oguiza J.A."/>
            <person name="Ohm R."/>
            <person name="Olmedo M."/>
            <person name="Orejas M."/>
            <person name="Ortiz-Castellanos L."/>
            <person name="Pisabarro A.G."/>
            <person name="Rodriguez-Romero J."/>
            <person name="Ruiz-Herrera J."/>
            <person name="Ruiz-Vazquez R."/>
            <person name="Sanz C."/>
            <person name="Schackwitz W."/>
            <person name="Schmutz J."/>
            <person name="Shahriari M."/>
            <person name="Shelest E."/>
            <person name="Silva-Franco F."/>
            <person name="Soanes D."/>
            <person name="Syed K."/>
            <person name="Tagua V.G."/>
            <person name="Talbot N.J."/>
            <person name="Thon M."/>
            <person name="De vries R.P."/>
            <person name="Wiebenga A."/>
            <person name="Yadav J.S."/>
            <person name="Braun E.L."/>
            <person name="Baker S."/>
            <person name="Garre V."/>
            <person name="Horwitz B."/>
            <person name="Torres-Martinez S."/>
            <person name="Idnurm A."/>
            <person name="Herrera-Estrella A."/>
            <person name="Gabaldon T."/>
            <person name="Grigoriev I.V."/>
        </authorList>
    </citation>
    <scope>NUCLEOTIDE SEQUENCE [LARGE SCALE GENOMIC DNA]</scope>
    <source>
        <strain evidence="7">NRRL 1555(-)</strain>
    </source>
</reference>
<feature type="domain" description="Ubiquitin-like protease family profile" evidence="5">
    <location>
        <begin position="11"/>
        <end position="175"/>
    </location>
</feature>
<organism evidence="6 7">
    <name type="scientific">Phycomyces blakesleeanus (strain ATCC 8743b / DSM 1359 / FGSC 10004 / NBRC 33097 / NRRL 1555)</name>
    <dbReference type="NCBI Taxonomy" id="763407"/>
    <lineage>
        <taxon>Eukaryota</taxon>
        <taxon>Fungi</taxon>
        <taxon>Fungi incertae sedis</taxon>
        <taxon>Mucoromycota</taxon>
        <taxon>Mucoromycotina</taxon>
        <taxon>Mucoromycetes</taxon>
        <taxon>Mucorales</taxon>
        <taxon>Phycomycetaceae</taxon>
        <taxon>Phycomyces</taxon>
    </lineage>
</organism>
<proteinExistence type="inferred from homology"/>
<dbReference type="RefSeq" id="XP_018287569.1">
    <property type="nucleotide sequence ID" value="XM_018428515.1"/>
</dbReference>
<comment type="similarity">
    <text evidence="1">Belongs to the peptidase C48 family.</text>
</comment>
<evidence type="ECO:0000259" key="5">
    <source>
        <dbReference type="PROSITE" id="PS50600"/>
    </source>
</evidence>
<sequence length="205" mass="24180">QRGLIAELKTAMVSFNDIYKLEPQVWLNDEIINFYMEMLSDRSKANPKEYLDIHCFNTFFFSTLSESGYQKVRRWTKRIDIFSKDLVFAPINQSLHWTLGVIDIKNKKVYVYDSLGGAHQRGLKLLLDYVEQEHLDKKKDTLDMSEWTSSAPKDIPHQENMSDCGVFTCTFAERLSRNHEMDFSQKDMNLIRRRMVLDISRKHIS</sequence>
<keyword evidence="7" id="KW-1185">Reference proteome</keyword>
<protein>
    <recommendedName>
        <fullName evidence="5">Ubiquitin-like protease family profile domain-containing protein</fullName>
    </recommendedName>
</protein>
<evidence type="ECO:0000256" key="3">
    <source>
        <dbReference type="ARBA" id="ARBA00022801"/>
    </source>
</evidence>
<dbReference type="VEuPathDB" id="FungiDB:PHYBLDRAFT_116336"/>
<evidence type="ECO:0000313" key="7">
    <source>
        <dbReference type="Proteomes" id="UP000077315"/>
    </source>
</evidence>
<dbReference type="STRING" id="763407.A0A167L3T7"/>
<accession>A0A167L3T7</accession>
<evidence type="ECO:0000313" key="6">
    <source>
        <dbReference type="EMBL" id="OAD69529.1"/>
    </source>
</evidence>
<evidence type="ECO:0000256" key="4">
    <source>
        <dbReference type="ARBA" id="ARBA00022807"/>
    </source>
</evidence>
<evidence type="ECO:0000256" key="2">
    <source>
        <dbReference type="ARBA" id="ARBA00022670"/>
    </source>
</evidence>
<keyword evidence="3" id="KW-0378">Hydrolase</keyword>
<dbReference type="PANTHER" id="PTHR12606">
    <property type="entry name" value="SENTRIN/SUMO-SPECIFIC PROTEASE"/>
    <property type="match status" value="1"/>
</dbReference>
<dbReference type="AlphaFoldDB" id="A0A167L3T7"/>
<keyword evidence="2" id="KW-0645">Protease</keyword>
<feature type="non-terminal residue" evidence="6">
    <location>
        <position position="1"/>
    </location>
</feature>
<dbReference type="InterPro" id="IPR003653">
    <property type="entry name" value="Peptidase_C48_C"/>
</dbReference>
<dbReference type="GO" id="GO:0016929">
    <property type="term" value="F:deSUMOylase activity"/>
    <property type="evidence" value="ECO:0007669"/>
    <property type="project" value="TreeGrafter"/>
</dbReference>
<dbReference type="Gene3D" id="3.40.395.10">
    <property type="entry name" value="Adenoviral Proteinase, Chain A"/>
    <property type="match status" value="1"/>
</dbReference>
<dbReference type="GO" id="GO:0006508">
    <property type="term" value="P:proteolysis"/>
    <property type="evidence" value="ECO:0007669"/>
    <property type="project" value="UniProtKB-KW"/>
</dbReference>
<dbReference type="InterPro" id="IPR038765">
    <property type="entry name" value="Papain-like_cys_pep_sf"/>
</dbReference>
<dbReference type="GO" id="GO:0060255">
    <property type="term" value="P:regulation of macromolecule metabolic process"/>
    <property type="evidence" value="ECO:0007669"/>
    <property type="project" value="UniProtKB-ARBA"/>
</dbReference>
<evidence type="ECO:0000256" key="1">
    <source>
        <dbReference type="ARBA" id="ARBA00005234"/>
    </source>
</evidence>
<gene>
    <name evidence="6" type="ORF">PHYBLDRAFT_116336</name>
</gene>
<dbReference type="PROSITE" id="PS50600">
    <property type="entry name" value="ULP_PROTEASE"/>
    <property type="match status" value="1"/>
</dbReference>
<dbReference type="Proteomes" id="UP000077315">
    <property type="component" value="Unassembled WGS sequence"/>
</dbReference>
<dbReference type="GeneID" id="28989421"/>
<dbReference type="InParanoid" id="A0A167L3T7"/>
<keyword evidence="4" id="KW-0788">Thiol protease</keyword>
<dbReference type="FunFam" id="3.40.395.10:FF:000001">
    <property type="entry name" value="Sentrin-specific protease 1"/>
    <property type="match status" value="1"/>
</dbReference>
<dbReference type="OrthoDB" id="1939479at2759"/>
<dbReference type="Pfam" id="PF02902">
    <property type="entry name" value="Peptidase_C48"/>
    <property type="match status" value="1"/>
</dbReference>
<name>A0A167L3T7_PHYB8</name>
<dbReference type="GO" id="GO:0016926">
    <property type="term" value="P:protein desumoylation"/>
    <property type="evidence" value="ECO:0007669"/>
    <property type="project" value="TreeGrafter"/>
</dbReference>